<feature type="compositionally biased region" description="Acidic residues" evidence="1">
    <location>
        <begin position="250"/>
        <end position="262"/>
    </location>
</feature>
<proteinExistence type="predicted"/>
<keyword evidence="4" id="KW-1185">Reference proteome</keyword>
<dbReference type="InterPro" id="IPR005174">
    <property type="entry name" value="KIB1-4_b-propeller"/>
</dbReference>
<reference evidence="4" key="1">
    <citation type="journal article" date="2024" name="IScience">
        <title>Strigolactones Initiate the Formation of Haustorium-like Structures in Castilleja.</title>
        <authorList>
            <person name="Buerger M."/>
            <person name="Peterson D."/>
            <person name="Chory J."/>
        </authorList>
    </citation>
    <scope>NUCLEOTIDE SEQUENCE [LARGE SCALE GENOMIC DNA]</scope>
</reference>
<name>A0ABD3C3I0_9LAMI</name>
<comment type="caution">
    <text evidence="3">The sequence shown here is derived from an EMBL/GenBank/DDBJ whole genome shotgun (WGS) entry which is preliminary data.</text>
</comment>
<gene>
    <name evidence="3" type="ORF">CASFOL_033129</name>
</gene>
<dbReference type="Pfam" id="PF03478">
    <property type="entry name" value="Beta-prop_KIB1-4"/>
    <property type="match status" value="1"/>
</dbReference>
<dbReference type="EMBL" id="JAVIJP010000054">
    <property type="protein sequence ID" value="KAL3624313.1"/>
    <property type="molecule type" value="Genomic_DNA"/>
</dbReference>
<evidence type="ECO:0000259" key="2">
    <source>
        <dbReference type="Pfam" id="PF03478"/>
    </source>
</evidence>
<accession>A0ABD3C3I0</accession>
<dbReference type="InterPro" id="IPR050942">
    <property type="entry name" value="F-box_BR-signaling"/>
</dbReference>
<evidence type="ECO:0000313" key="3">
    <source>
        <dbReference type="EMBL" id="KAL3624313.1"/>
    </source>
</evidence>
<organism evidence="3 4">
    <name type="scientific">Castilleja foliolosa</name>
    <dbReference type="NCBI Taxonomy" id="1961234"/>
    <lineage>
        <taxon>Eukaryota</taxon>
        <taxon>Viridiplantae</taxon>
        <taxon>Streptophyta</taxon>
        <taxon>Embryophyta</taxon>
        <taxon>Tracheophyta</taxon>
        <taxon>Spermatophyta</taxon>
        <taxon>Magnoliopsida</taxon>
        <taxon>eudicotyledons</taxon>
        <taxon>Gunneridae</taxon>
        <taxon>Pentapetalae</taxon>
        <taxon>asterids</taxon>
        <taxon>lamiids</taxon>
        <taxon>Lamiales</taxon>
        <taxon>Orobanchaceae</taxon>
        <taxon>Pedicularideae</taxon>
        <taxon>Castillejinae</taxon>
        <taxon>Castilleja</taxon>
    </lineage>
</organism>
<dbReference type="Proteomes" id="UP001632038">
    <property type="component" value="Unassembled WGS sequence"/>
</dbReference>
<feature type="domain" description="KIB1-4 beta-propeller" evidence="2">
    <location>
        <begin position="106"/>
        <end position="401"/>
    </location>
</feature>
<dbReference type="AlphaFoldDB" id="A0ABD3C3I0"/>
<evidence type="ECO:0000313" key="4">
    <source>
        <dbReference type="Proteomes" id="UP001632038"/>
    </source>
</evidence>
<protein>
    <recommendedName>
        <fullName evidence="2">KIB1-4 beta-propeller domain-containing protein</fullName>
    </recommendedName>
</protein>
<dbReference type="PANTHER" id="PTHR44259">
    <property type="entry name" value="OS07G0183000 PROTEIN-RELATED"/>
    <property type="match status" value="1"/>
</dbReference>
<dbReference type="PANTHER" id="PTHR44259:SF37">
    <property type="entry name" value="DUF1618 DOMAIN-CONTAINING PROTEIN"/>
    <property type="match status" value="1"/>
</dbReference>
<feature type="region of interest" description="Disordered" evidence="1">
    <location>
        <begin position="241"/>
        <end position="265"/>
    </location>
</feature>
<evidence type="ECO:0000256" key="1">
    <source>
        <dbReference type="SAM" id="MobiDB-lite"/>
    </source>
</evidence>
<sequence length="435" mass="48587">MSSLSVLFRWFAGGSFKYPISNSPICSLSSKSTASFKFFTSIFRRQVSSNSISPPWLMLPPAFEGGGGALMRHNFYSLTENKVITLAGTGAKEITDVMMMSKPPINHHRVIRGSSHGWLALFDELNLDLFLYNPISGRHIKLPPIHNLPANNGYPTRSVAKVILSCSPDQDYENCRAVITYNCTGLMAFCCPGRSKEWTHFGRFPVGYDDCVYSSEHHLLFGLTNIDDCLETWDLRDPSSPPRMIKSSILDDDSEDDDDDSESGNLPSDFCRTVEHLVVADHHLFVVSRYIMECVGPDGSYVDCYDEGSHDCPHMTVDFDVHKYNPEKGSVTYVDSLEGLALFIGLESHTVALPAAHFPAGLKPNSIYFTDTIGTGYWTLPRHGYSEYEAPFGGHDIGIFNYENKTVSSCYYPCDLQSVHKILPSPMWFFPSSPL</sequence>